<dbReference type="Pfam" id="PF00060">
    <property type="entry name" value="Lig_chan"/>
    <property type="match status" value="1"/>
</dbReference>
<feature type="disulfide bond" evidence="15">
    <location>
        <begin position="518"/>
        <end position="572"/>
    </location>
</feature>
<dbReference type="InterPro" id="IPR001320">
    <property type="entry name" value="Iontro_rcpt_C"/>
</dbReference>
<feature type="domain" description="Ionotropic glutamate receptor L-glutamate and glycine-binding" evidence="20">
    <location>
        <begin position="224"/>
        <end position="283"/>
    </location>
</feature>
<dbReference type="InterPro" id="IPR019594">
    <property type="entry name" value="Glu/Gly-bd"/>
</dbReference>
<feature type="compositionally biased region" description="Basic and acidic residues" evidence="17">
    <location>
        <begin position="805"/>
        <end position="819"/>
    </location>
</feature>
<dbReference type="InterPro" id="IPR001508">
    <property type="entry name" value="Iono_Glu_rcpt_met"/>
</dbReference>
<dbReference type="PANTHER" id="PTHR18966">
    <property type="entry name" value="IONOTROPIC GLUTAMATE RECEPTOR"/>
    <property type="match status" value="1"/>
</dbReference>
<feature type="binding site" evidence="13">
    <location>
        <position position="503"/>
    </location>
    <ligand>
        <name>L-glutamate</name>
        <dbReference type="ChEBI" id="CHEBI:29985"/>
    </ligand>
</feature>
<feature type="compositionally biased region" description="Polar residues" evidence="17">
    <location>
        <begin position="713"/>
        <end position="729"/>
    </location>
</feature>
<feature type="compositionally biased region" description="Polar residues" evidence="17">
    <location>
        <begin position="1"/>
        <end position="25"/>
    </location>
</feature>
<reference evidence="21" key="1">
    <citation type="submission" date="2018-02" db="EMBL/GenBank/DDBJ databases">
        <title>Hirudo verbana central nervous system transcriptome analysis of ion channel and receptor content.</title>
        <authorList>
            <person name="Northcutt A.J."/>
            <person name="Schulz D.J."/>
            <person name="Mesce K.A."/>
        </authorList>
    </citation>
    <scope>NUCLEOTIDE SEQUENCE</scope>
</reference>
<dbReference type="PRINTS" id="PR00177">
    <property type="entry name" value="NMDARECEPTOR"/>
</dbReference>
<keyword evidence="11" id="KW-1071">Ligand-gated ion channel</keyword>
<accession>A0A2S1WM03</accession>
<feature type="region of interest" description="Disordered" evidence="17">
    <location>
        <begin position="80"/>
        <end position="104"/>
    </location>
</feature>
<feature type="transmembrane region" description="Helical" evidence="18">
    <location>
        <begin position="375"/>
        <end position="393"/>
    </location>
</feature>
<keyword evidence="15" id="KW-1015">Disulfide bond</keyword>
<feature type="binding site" evidence="13">
    <location>
        <position position="299"/>
    </location>
    <ligand>
        <name>L-glutamate</name>
        <dbReference type="ChEBI" id="CHEBI:29985"/>
    </ligand>
</feature>
<dbReference type="GO" id="GO:0005886">
    <property type="term" value="C:plasma membrane"/>
    <property type="evidence" value="ECO:0007669"/>
    <property type="project" value="UniProtKB-SubCell"/>
</dbReference>
<dbReference type="SUPFAM" id="SSF53850">
    <property type="entry name" value="Periplasmic binding protein-like II"/>
    <property type="match status" value="1"/>
</dbReference>
<evidence type="ECO:0000256" key="11">
    <source>
        <dbReference type="ARBA" id="ARBA00023286"/>
    </source>
</evidence>
<feature type="compositionally biased region" description="Polar residues" evidence="17">
    <location>
        <begin position="789"/>
        <end position="799"/>
    </location>
</feature>
<feature type="region of interest" description="Disordered" evidence="17">
    <location>
        <begin position="1"/>
        <end position="67"/>
    </location>
</feature>
<protein>
    <submittedName>
        <fullName evidence="21">Putative ionotropic glutamate receptor NMDA-like 2</fullName>
    </submittedName>
</protein>
<evidence type="ECO:0000256" key="4">
    <source>
        <dbReference type="ARBA" id="ARBA00022692"/>
    </source>
</evidence>
<feature type="transmembrane region" description="Helical" evidence="18">
    <location>
        <begin position="409"/>
        <end position="430"/>
    </location>
</feature>
<evidence type="ECO:0000256" key="1">
    <source>
        <dbReference type="ARBA" id="ARBA00004651"/>
    </source>
</evidence>
<keyword evidence="10" id="KW-0325">Glycoprotein</keyword>
<keyword evidence="9 21" id="KW-0675">Receptor</keyword>
<proteinExistence type="evidence at transcript level"/>
<evidence type="ECO:0000256" key="15">
    <source>
        <dbReference type="PIRSR" id="PIRSR601508-3"/>
    </source>
</evidence>
<feature type="compositionally biased region" description="Basic and acidic residues" evidence="17">
    <location>
        <begin position="47"/>
        <end position="56"/>
    </location>
</feature>
<evidence type="ECO:0000256" key="10">
    <source>
        <dbReference type="ARBA" id="ARBA00023180"/>
    </source>
</evidence>
<keyword evidence="5 18" id="KW-1133">Transmembrane helix</keyword>
<dbReference type="SMART" id="SM00918">
    <property type="entry name" value="Lig_chan-Glu_bd"/>
    <property type="match status" value="1"/>
</dbReference>
<evidence type="ECO:0000313" key="21">
    <source>
        <dbReference type="EMBL" id="AWJ68207.1"/>
    </source>
</evidence>
<keyword evidence="4 18" id="KW-0812">Transmembrane</keyword>
<evidence type="ECO:0000256" key="12">
    <source>
        <dbReference type="ARBA" id="ARBA00023303"/>
    </source>
</evidence>
<keyword evidence="3" id="KW-1003">Cell membrane</keyword>
<feature type="region of interest" description="Disordered" evidence="17">
    <location>
        <begin position="174"/>
        <end position="196"/>
    </location>
</feature>
<feature type="compositionally biased region" description="Low complexity" evidence="17">
    <location>
        <begin position="731"/>
        <end position="757"/>
    </location>
</feature>
<name>A0A2S1WM03_9ANNE</name>
<evidence type="ECO:0000256" key="3">
    <source>
        <dbReference type="ARBA" id="ARBA00022475"/>
    </source>
</evidence>
<feature type="region of interest" description="Disordered" evidence="17">
    <location>
        <begin position="1083"/>
        <end position="1115"/>
    </location>
</feature>
<feature type="compositionally biased region" description="Low complexity" evidence="17">
    <location>
        <begin position="1103"/>
        <end position="1115"/>
    </location>
</feature>
<evidence type="ECO:0000256" key="9">
    <source>
        <dbReference type="ARBA" id="ARBA00023170"/>
    </source>
</evidence>
<feature type="site" description="Crucial to convey clamshell closure to channel opening" evidence="14">
    <location>
        <position position="438"/>
    </location>
</feature>
<evidence type="ECO:0000259" key="20">
    <source>
        <dbReference type="SMART" id="SM00918"/>
    </source>
</evidence>
<evidence type="ECO:0000256" key="6">
    <source>
        <dbReference type="ARBA" id="ARBA00023054"/>
    </source>
</evidence>
<evidence type="ECO:0000259" key="19">
    <source>
        <dbReference type="SMART" id="SM00079"/>
    </source>
</evidence>
<keyword evidence="12" id="KW-0407">Ion channel</keyword>
<feature type="transmembrane region" description="Helical" evidence="18">
    <location>
        <begin position="594"/>
        <end position="613"/>
    </location>
</feature>
<dbReference type="FunFam" id="3.40.190.10:FF:000078">
    <property type="entry name" value="glutamate receptor ionotropic, NMDA 3B"/>
    <property type="match status" value="1"/>
</dbReference>
<keyword evidence="8 18" id="KW-0472">Membrane</keyword>
<feature type="region of interest" description="Disordered" evidence="17">
    <location>
        <begin position="1195"/>
        <end position="1216"/>
    </location>
</feature>
<feature type="region of interest" description="Disordered" evidence="17">
    <location>
        <begin position="1025"/>
        <end position="1062"/>
    </location>
</feature>
<evidence type="ECO:0000256" key="17">
    <source>
        <dbReference type="SAM" id="MobiDB-lite"/>
    </source>
</evidence>
<dbReference type="Pfam" id="PF10613">
    <property type="entry name" value="Lig_chan-Glu_bd"/>
    <property type="match status" value="1"/>
</dbReference>
<feature type="region of interest" description="Disordered" evidence="17">
    <location>
        <begin position="789"/>
        <end position="819"/>
    </location>
</feature>
<feature type="binding site" evidence="13">
    <location>
        <position position="294"/>
    </location>
    <ligand>
        <name>L-glutamate</name>
        <dbReference type="ChEBI" id="CHEBI:29985"/>
    </ligand>
</feature>
<evidence type="ECO:0000256" key="16">
    <source>
        <dbReference type="SAM" id="Coils"/>
    </source>
</evidence>
<dbReference type="GO" id="GO:0015276">
    <property type="term" value="F:ligand-gated monoatomic ion channel activity"/>
    <property type="evidence" value="ECO:0007669"/>
    <property type="project" value="InterPro"/>
</dbReference>
<dbReference type="GO" id="GO:0038023">
    <property type="term" value="F:signaling receptor activity"/>
    <property type="evidence" value="ECO:0007669"/>
    <property type="project" value="InterPro"/>
</dbReference>
<dbReference type="EMBL" id="MG973354">
    <property type="protein sequence ID" value="AWJ68207.1"/>
    <property type="molecule type" value="mRNA"/>
</dbReference>
<evidence type="ECO:0000256" key="8">
    <source>
        <dbReference type="ARBA" id="ARBA00023136"/>
    </source>
</evidence>
<evidence type="ECO:0000256" key="18">
    <source>
        <dbReference type="SAM" id="Phobius"/>
    </source>
</evidence>
<evidence type="ECO:0000256" key="14">
    <source>
        <dbReference type="PIRSR" id="PIRSR601508-2"/>
    </source>
</evidence>
<feature type="region of interest" description="Disordered" evidence="17">
    <location>
        <begin position="713"/>
        <end position="775"/>
    </location>
</feature>
<dbReference type="GO" id="GO:0043226">
    <property type="term" value="C:organelle"/>
    <property type="evidence" value="ECO:0007669"/>
    <property type="project" value="UniProtKB-ARBA"/>
</dbReference>
<dbReference type="Gene3D" id="3.40.190.10">
    <property type="entry name" value="Periplasmic binding protein-like II"/>
    <property type="match status" value="2"/>
</dbReference>
<organism evidence="21">
    <name type="scientific">Hirudo verbana</name>
    <dbReference type="NCBI Taxonomy" id="311461"/>
    <lineage>
        <taxon>Eukaryota</taxon>
        <taxon>Metazoa</taxon>
        <taxon>Spiralia</taxon>
        <taxon>Lophotrochozoa</taxon>
        <taxon>Annelida</taxon>
        <taxon>Clitellata</taxon>
        <taxon>Hirudinea</taxon>
        <taxon>Hirudinida</taxon>
        <taxon>Hirudiniformes</taxon>
        <taxon>Hirudinidae</taxon>
        <taxon>Hirudo</taxon>
    </lineage>
</organism>
<dbReference type="Gene3D" id="1.10.287.70">
    <property type="match status" value="1"/>
</dbReference>
<feature type="domain" description="Ionotropic glutamate receptor C-terminal" evidence="19">
    <location>
        <begin position="214"/>
        <end position="569"/>
    </location>
</feature>
<feature type="region of interest" description="Disordered" evidence="17">
    <location>
        <begin position="1160"/>
        <end position="1183"/>
    </location>
</feature>
<keyword evidence="7" id="KW-0406">Ion transport</keyword>
<dbReference type="SMART" id="SM00079">
    <property type="entry name" value="PBPe"/>
    <property type="match status" value="1"/>
</dbReference>
<evidence type="ECO:0000256" key="7">
    <source>
        <dbReference type="ARBA" id="ARBA00023065"/>
    </source>
</evidence>
<dbReference type="InterPro" id="IPR015683">
    <property type="entry name" value="Ionotropic_Glu_rcpt"/>
</dbReference>
<keyword evidence="2" id="KW-0813">Transport</keyword>
<evidence type="ECO:0000256" key="2">
    <source>
        <dbReference type="ARBA" id="ARBA00022448"/>
    </source>
</evidence>
<sequence length="1267" mass="140084">MNSSSDLHSGKETNGSRYGSGQQRVRPSRTFEAPMRSKVAMPPVARRKSDAVEAYHRRQQSPTQNGTFFSRYYYARSNAWPGRPGDSDRQGGKRQGSSSNKRSKLVGWFNNGSLKLSTIVWPGGSIVGPVARGPRILRVVTMAVDPFVMEQPDMGACPTSTPCLRISPAVDESGSKVRGRSAKGTGGIGLHDEEASRSVENDTRRNLLENIFEDFESRGEDLKADLESRYSVSCCHGLSIMLLEKLAKDLNFRLQIYFVGDSQFGHQEPPSMEWTGIVRDLTTGLAHAAVTAFSATRLRSEEIDFTYPYFYSGFSILVSEKKRSTPIYAFMEPFDGWVWISIVCSATVVAVALSLLEWNSPFGLNPWGRRRKTNYTLGSGLNMVYAILFQHTIKTKSPKAWPSKWLQNFWAGASIFIYSSYTANLAAFLAGKNSGVVISGLDDPRLLEPETRIGLIKGSAVEEFTARVNPKLLLRAQHYPANMSLENVVALLQNDTIDAFLGDTPILEHARTTLDNKCQLRLVGRGFGEDSYAIGVPKHSWLRDQLSAKIIDYQESGYLDDLMALHFSGSKCSDNPNHNQLQGEAAPMNLDQHAGLYLLLVAGVVVCVLLMLVEHATFKWLVPYWRSKPSVSFWKSFSMMFWSQRLYRIITSEQLVSPHHSAREMMEVVRKRDFAKLFQKSVRRQETRARNRRNLFNVVEQLRWKNRSLESGHLQQSVSMTTTASSVLAKSSAHADGNNNNSNNNEDDATTTTTTTTKRVKGADDNPTGGYSSDPELIRSISFVATDTESFPAGTFSQTSDEDEDRGKAGLESRDRSADELLSTCESTSKLVVNPSTSLRRTHGAALAQNVAYRQRKMREVPGADSGDGDGVLDLSAKRRLFSTRSFAVPSHRKRYSHHRAALNTIRDIGGPETDGRNLRTVSSSTLFPASGVAAAASTGDSVATDARTITGLRVSSNPCRTFSCSPTIPFKRGLELTARGIPNGLVLFSSLKNRKLVADSMLMSRRRRSEEDGFPGIIIGRCKARRSNNNNNNNKLSPTTTTTTTTQQMRQHHQVAKKPLQSTSSEIDLALRLRSVEPSFHLDFRGSEKPGGSNPWGVDMRSTSSSPSMSPKISATSFTPLLSPDIECQQHNATQHNKCHPATSMKPSYLEGARAEESYRRCNRRGPPKPTTDITPGGGKTQRVAERISWSAGLSTSPKPRVKGMKSCPYSGKKSGGPPVLDGLSKGQLFALWKASEKTLNARLKEAVRENQELKRQIGILEDQGH</sequence>
<evidence type="ECO:0000256" key="13">
    <source>
        <dbReference type="PIRSR" id="PIRSR601508-1"/>
    </source>
</evidence>
<feature type="transmembrane region" description="Helical" evidence="18">
    <location>
        <begin position="336"/>
        <end position="355"/>
    </location>
</feature>
<comment type="subcellular location">
    <subcellularLocation>
        <location evidence="1">Cell membrane</location>
        <topology evidence="1">Multi-pass membrane protein</topology>
    </subcellularLocation>
</comment>
<feature type="coiled-coil region" evidence="16">
    <location>
        <begin position="1238"/>
        <end position="1265"/>
    </location>
</feature>
<evidence type="ECO:0000256" key="5">
    <source>
        <dbReference type="ARBA" id="ARBA00022989"/>
    </source>
</evidence>
<feature type="compositionally biased region" description="Low complexity" evidence="17">
    <location>
        <begin position="1029"/>
        <end position="1047"/>
    </location>
</feature>
<keyword evidence="6 16" id="KW-0175">Coiled coil</keyword>
<dbReference type="AlphaFoldDB" id="A0A2S1WM03"/>